<protein>
    <recommendedName>
        <fullName evidence="2">RGS domain-containing protein</fullName>
    </recommendedName>
</protein>
<dbReference type="InterPro" id="IPR044926">
    <property type="entry name" value="RGS_subdomain_2"/>
</dbReference>
<dbReference type="PROSITE" id="PS50132">
    <property type="entry name" value="RGS"/>
    <property type="match status" value="1"/>
</dbReference>
<comment type="caution">
    <text evidence="3">The sequence shown here is derived from an EMBL/GenBank/DDBJ whole genome shotgun (WGS) entry which is preliminary data.</text>
</comment>
<evidence type="ECO:0000259" key="2">
    <source>
        <dbReference type="PROSITE" id="PS50132"/>
    </source>
</evidence>
<dbReference type="AlphaFoldDB" id="A0A9W9NXM4"/>
<keyword evidence="4" id="KW-1185">Reference proteome</keyword>
<dbReference type="SUPFAM" id="SSF48097">
    <property type="entry name" value="Regulator of G-protein signaling, RGS"/>
    <property type="match status" value="1"/>
</dbReference>
<dbReference type="EMBL" id="JAPQKT010000005">
    <property type="protein sequence ID" value="KAJ5231345.1"/>
    <property type="molecule type" value="Genomic_DNA"/>
</dbReference>
<dbReference type="Gene3D" id="1.10.167.10">
    <property type="entry name" value="Regulator of G-protein Signalling 4, domain 2"/>
    <property type="match status" value="1"/>
</dbReference>
<accession>A0A9W9NXM4</accession>
<dbReference type="PANTHER" id="PTHR10845">
    <property type="entry name" value="REGULATOR OF G PROTEIN SIGNALING"/>
    <property type="match status" value="1"/>
</dbReference>
<dbReference type="Pfam" id="PF00615">
    <property type="entry name" value="RGS"/>
    <property type="match status" value="1"/>
</dbReference>
<dbReference type="PANTHER" id="PTHR10845:SF267">
    <property type="entry name" value="REGULATOR OF G PROTEIN SIGNALING DOMAIN PROTEIN (AFU_ORTHOLOGUE AFUA_6G06860)"/>
    <property type="match status" value="1"/>
</dbReference>
<reference evidence="3" key="2">
    <citation type="journal article" date="2023" name="IMA Fungus">
        <title>Comparative genomic study of the Penicillium genus elucidates a diverse pangenome and 15 lateral gene transfer events.</title>
        <authorList>
            <person name="Petersen C."/>
            <person name="Sorensen T."/>
            <person name="Nielsen M.R."/>
            <person name="Sondergaard T.E."/>
            <person name="Sorensen J.L."/>
            <person name="Fitzpatrick D.A."/>
            <person name="Frisvad J.C."/>
            <person name="Nielsen K.L."/>
        </authorList>
    </citation>
    <scope>NUCLEOTIDE SEQUENCE</scope>
    <source>
        <strain evidence="3">IBT 23319</strain>
    </source>
</reference>
<proteinExistence type="predicted"/>
<dbReference type="OrthoDB" id="10266999at2759"/>
<organism evidence="3 4">
    <name type="scientific">Penicillium citrinum</name>
    <dbReference type="NCBI Taxonomy" id="5077"/>
    <lineage>
        <taxon>Eukaryota</taxon>
        <taxon>Fungi</taxon>
        <taxon>Dikarya</taxon>
        <taxon>Ascomycota</taxon>
        <taxon>Pezizomycotina</taxon>
        <taxon>Eurotiomycetes</taxon>
        <taxon>Eurotiomycetidae</taxon>
        <taxon>Eurotiales</taxon>
        <taxon>Aspergillaceae</taxon>
        <taxon>Penicillium</taxon>
    </lineage>
</organism>
<sequence>MPKAYGVVWRPTLDEVLNNIAPPPCTLSAFMNYLSQNHCLETLEFILEAKRYCESYRSSMESTTESIETTNGSTNMDLTHFYHFLLTTYIMPGAAREVNLPVKIRDGLLRNKTTSTPPSPETLESAVRNIRDLIEESIFVSFLNTPSAYLCENGPLTVSMQNNSRPYVARNTSDSQPREPVKYKRPSIKTLGRPWSWPPWKVVG</sequence>
<dbReference type="GeneID" id="81384019"/>
<feature type="region of interest" description="Disordered" evidence="1">
    <location>
        <begin position="167"/>
        <end position="204"/>
    </location>
</feature>
<gene>
    <name evidence="3" type="ORF">N7469_005933</name>
</gene>
<evidence type="ECO:0000256" key="1">
    <source>
        <dbReference type="SAM" id="MobiDB-lite"/>
    </source>
</evidence>
<evidence type="ECO:0000313" key="3">
    <source>
        <dbReference type="EMBL" id="KAJ5231345.1"/>
    </source>
</evidence>
<dbReference type="RefSeq" id="XP_056500090.1">
    <property type="nucleotide sequence ID" value="XM_056644852.1"/>
</dbReference>
<name>A0A9W9NXM4_PENCI</name>
<dbReference type="InterPro" id="IPR016137">
    <property type="entry name" value="RGS"/>
</dbReference>
<dbReference type="CDD" id="cd07440">
    <property type="entry name" value="RGS"/>
    <property type="match status" value="1"/>
</dbReference>
<dbReference type="InterPro" id="IPR036305">
    <property type="entry name" value="RGS_sf"/>
</dbReference>
<feature type="domain" description="RGS" evidence="2">
    <location>
        <begin position="16"/>
        <end position="145"/>
    </location>
</feature>
<evidence type="ECO:0000313" key="4">
    <source>
        <dbReference type="Proteomes" id="UP001147733"/>
    </source>
</evidence>
<dbReference type="Proteomes" id="UP001147733">
    <property type="component" value="Unassembled WGS sequence"/>
</dbReference>
<dbReference type="SMART" id="SM00315">
    <property type="entry name" value="RGS"/>
    <property type="match status" value="1"/>
</dbReference>
<reference evidence="3" key="1">
    <citation type="submission" date="2022-11" db="EMBL/GenBank/DDBJ databases">
        <authorList>
            <person name="Petersen C."/>
        </authorList>
    </citation>
    <scope>NUCLEOTIDE SEQUENCE</scope>
    <source>
        <strain evidence="3">IBT 23319</strain>
    </source>
</reference>